<dbReference type="InterPro" id="IPR046373">
    <property type="entry name" value="Acyl-CoA_Oxase/DH_mid-dom_sf"/>
</dbReference>
<dbReference type="Gene3D" id="2.40.110.10">
    <property type="entry name" value="Butyryl-CoA Dehydrogenase, subunit A, domain 2"/>
    <property type="match status" value="1"/>
</dbReference>
<protein>
    <submittedName>
        <fullName evidence="9">Acyl-CoA dehydrogenase family protein</fullName>
        <ecNumber evidence="9">1.-.-.-</ecNumber>
    </submittedName>
</protein>
<dbReference type="Pfam" id="PF02771">
    <property type="entry name" value="Acyl-CoA_dh_N"/>
    <property type="match status" value="1"/>
</dbReference>
<dbReference type="InterPro" id="IPR036250">
    <property type="entry name" value="AcylCo_DH-like_C"/>
</dbReference>
<organism evidence="9">
    <name type="scientific">Polaromonas hydrogenivorans</name>
    <dbReference type="NCBI Taxonomy" id="335476"/>
    <lineage>
        <taxon>Bacteria</taxon>
        <taxon>Pseudomonadati</taxon>
        <taxon>Pseudomonadota</taxon>
        <taxon>Betaproteobacteria</taxon>
        <taxon>Burkholderiales</taxon>
        <taxon>Comamonadaceae</taxon>
        <taxon>Polaromonas</taxon>
    </lineage>
</organism>
<name>A0AAU7M050_9BURK</name>
<dbReference type="GO" id="GO:0003995">
    <property type="term" value="F:acyl-CoA dehydrogenase activity"/>
    <property type="evidence" value="ECO:0007669"/>
    <property type="project" value="InterPro"/>
</dbReference>
<dbReference type="Gene3D" id="1.20.140.10">
    <property type="entry name" value="Butyryl-CoA Dehydrogenase, subunit A, domain 3"/>
    <property type="match status" value="1"/>
</dbReference>
<evidence type="ECO:0000256" key="5">
    <source>
        <dbReference type="ARBA" id="ARBA00023002"/>
    </source>
</evidence>
<feature type="domain" description="Acyl-CoA dehydrogenase/oxidase C-terminal" evidence="6">
    <location>
        <begin position="233"/>
        <end position="381"/>
    </location>
</feature>
<sequence>MNFEANPDHEAIRESVRVLMTQFPDPYWLGKEERHEYPHEFYDEFARAGFLGVAIPEVYGGSGLGIAEAGIILNEVCASGAGLNGASAVHLSMFGINPVIKHGGEAMCRKYVPEVVSGKLNVCFGVTEPDAGTDTTRITTRAVRRGDKYIINGRKTWLTKAGECQKVLLLTRTTPLSECAKRTDGMTLFLADLDPKHVTIKPIRKMARQAVASNDVFFDDLEVDVSDRIGEEGKGFKYLLDGLNPERILVSFEAIGVGQAALKRAVAYAKDRNVFGRPIGQNQGIQLPLADSYARLAAAELATQKAAWLYDNGHPCGTEANTAKFLAGEAGFQAADRAVQTHGGFGYAAEYHVERLFREARLMRIAPISENLILAQIAEHVLHLPRSY</sequence>
<dbReference type="SUPFAM" id="SSF56645">
    <property type="entry name" value="Acyl-CoA dehydrogenase NM domain-like"/>
    <property type="match status" value="1"/>
</dbReference>
<keyword evidence="5 9" id="KW-0560">Oxidoreductase</keyword>
<proteinExistence type="inferred from homology"/>
<dbReference type="PROSITE" id="PS00073">
    <property type="entry name" value="ACYL_COA_DH_2"/>
    <property type="match status" value="1"/>
</dbReference>
<dbReference type="InterPro" id="IPR009075">
    <property type="entry name" value="AcylCo_DH/oxidase_C"/>
</dbReference>
<feature type="domain" description="Acyl-CoA dehydrogenase/oxidase N-terminal" evidence="8">
    <location>
        <begin position="7"/>
        <end position="119"/>
    </location>
</feature>
<geneLocation type="plasmid" evidence="9">
    <name>p4</name>
</geneLocation>
<keyword evidence="9" id="KW-0614">Plasmid</keyword>
<dbReference type="AlphaFoldDB" id="A0AAU7M050"/>
<evidence type="ECO:0000259" key="6">
    <source>
        <dbReference type="Pfam" id="PF00441"/>
    </source>
</evidence>
<evidence type="ECO:0000313" key="9">
    <source>
        <dbReference type="EMBL" id="XBP73201.1"/>
    </source>
</evidence>
<keyword evidence="3" id="KW-0285">Flavoprotein</keyword>
<comment type="similarity">
    <text evidence="2">Belongs to the acyl-CoA dehydrogenase family.</text>
</comment>
<dbReference type="PANTHER" id="PTHR48083">
    <property type="entry name" value="MEDIUM-CHAIN SPECIFIC ACYL-COA DEHYDROGENASE, MITOCHONDRIAL-RELATED"/>
    <property type="match status" value="1"/>
</dbReference>
<dbReference type="Pfam" id="PF00441">
    <property type="entry name" value="Acyl-CoA_dh_1"/>
    <property type="match status" value="1"/>
</dbReference>
<evidence type="ECO:0000256" key="3">
    <source>
        <dbReference type="ARBA" id="ARBA00022630"/>
    </source>
</evidence>
<dbReference type="EC" id="1.-.-.-" evidence="9"/>
<dbReference type="InterPro" id="IPR006089">
    <property type="entry name" value="Acyl-CoA_DH_CS"/>
</dbReference>
<dbReference type="Pfam" id="PF02770">
    <property type="entry name" value="Acyl-CoA_dh_M"/>
    <property type="match status" value="1"/>
</dbReference>
<dbReference type="PANTHER" id="PTHR48083:SF1">
    <property type="entry name" value="DEHYDROGENASE, PUTATIVE (AFU_ORTHOLOGUE AFUA_7G06510)-RELATED"/>
    <property type="match status" value="1"/>
</dbReference>
<feature type="domain" description="Acyl-CoA oxidase/dehydrogenase middle" evidence="7">
    <location>
        <begin position="123"/>
        <end position="220"/>
    </location>
</feature>
<accession>A0AAU7M050</accession>
<dbReference type="EMBL" id="CP157679">
    <property type="protein sequence ID" value="XBP73201.1"/>
    <property type="molecule type" value="Genomic_DNA"/>
</dbReference>
<dbReference type="InterPro" id="IPR013786">
    <property type="entry name" value="AcylCoA_DH/ox_N"/>
</dbReference>
<evidence type="ECO:0000256" key="1">
    <source>
        <dbReference type="ARBA" id="ARBA00001974"/>
    </source>
</evidence>
<dbReference type="Gene3D" id="1.10.540.10">
    <property type="entry name" value="Acyl-CoA dehydrogenase/oxidase, N-terminal domain"/>
    <property type="match status" value="1"/>
</dbReference>
<dbReference type="FunFam" id="1.20.140.10:FF:000012">
    <property type="entry name" value="Acyl-CoA dehydrogenase fadE12"/>
    <property type="match status" value="1"/>
</dbReference>
<dbReference type="InterPro" id="IPR037069">
    <property type="entry name" value="AcylCoA_DH/ox_N_sf"/>
</dbReference>
<evidence type="ECO:0000259" key="8">
    <source>
        <dbReference type="Pfam" id="PF02771"/>
    </source>
</evidence>
<gene>
    <name evidence="9" type="ORF">ABLV49_24910</name>
</gene>
<dbReference type="RefSeq" id="WP_349283236.1">
    <property type="nucleotide sequence ID" value="NZ_CBCSCU010000015.1"/>
</dbReference>
<dbReference type="InterPro" id="IPR009100">
    <property type="entry name" value="AcylCoA_DH/oxidase_NM_dom_sf"/>
</dbReference>
<reference evidence="9" key="1">
    <citation type="submission" date="2024-05" db="EMBL/GenBank/DDBJ databases">
        <authorList>
            <person name="Bunk B."/>
            <person name="Swiderski J."/>
            <person name="Sproer C."/>
            <person name="Thiel V."/>
        </authorList>
    </citation>
    <scope>NUCLEOTIDE SEQUENCE</scope>
    <source>
        <strain evidence="9">DSM 17735</strain>
        <plasmid evidence="9">p4</plasmid>
    </source>
</reference>
<keyword evidence="4" id="KW-0274">FAD</keyword>
<evidence type="ECO:0000259" key="7">
    <source>
        <dbReference type="Pfam" id="PF02770"/>
    </source>
</evidence>
<dbReference type="GO" id="GO:0005737">
    <property type="term" value="C:cytoplasm"/>
    <property type="evidence" value="ECO:0007669"/>
    <property type="project" value="TreeGrafter"/>
</dbReference>
<evidence type="ECO:0000256" key="4">
    <source>
        <dbReference type="ARBA" id="ARBA00022827"/>
    </source>
</evidence>
<evidence type="ECO:0000256" key="2">
    <source>
        <dbReference type="ARBA" id="ARBA00009347"/>
    </source>
</evidence>
<dbReference type="GO" id="GO:0050660">
    <property type="term" value="F:flavin adenine dinucleotide binding"/>
    <property type="evidence" value="ECO:0007669"/>
    <property type="project" value="InterPro"/>
</dbReference>
<dbReference type="InterPro" id="IPR006091">
    <property type="entry name" value="Acyl-CoA_Oxase/DH_mid-dom"/>
</dbReference>
<dbReference type="InterPro" id="IPR050741">
    <property type="entry name" value="Acyl-CoA_dehydrogenase"/>
</dbReference>
<dbReference type="GO" id="GO:0033539">
    <property type="term" value="P:fatty acid beta-oxidation using acyl-CoA dehydrogenase"/>
    <property type="evidence" value="ECO:0007669"/>
    <property type="project" value="TreeGrafter"/>
</dbReference>
<dbReference type="SUPFAM" id="SSF47203">
    <property type="entry name" value="Acyl-CoA dehydrogenase C-terminal domain-like"/>
    <property type="match status" value="1"/>
</dbReference>
<comment type="cofactor">
    <cofactor evidence="1">
        <name>FAD</name>
        <dbReference type="ChEBI" id="CHEBI:57692"/>
    </cofactor>
</comment>